<sequence length="92" mass="10195">MPCCETRQDFFCLHVKIQGICLTLQKLHEKSNGSWTAVAGILPLYITYTFAERPNAKTGTFQNVGIFSAGYAMFYHSVVLPVPRLGIASTSH</sequence>
<evidence type="ECO:0000313" key="2">
    <source>
        <dbReference type="Proteomes" id="UP000429838"/>
    </source>
</evidence>
<name>A0A642KW98_BACFG</name>
<proteinExistence type="predicted"/>
<organism evidence="1 2">
    <name type="scientific">Bacteroides fragilis</name>
    <dbReference type="NCBI Taxonomy" id="817"/>
    <lineage>
        <taxon>Bacteria</taxon>
        <taxon>Pseudomonadati</taxon>
        <taxon>Bacteroidota</taxon>
        <taxon>Bacteroidia</taxon>
        <taxon>Bacteroidales</taxon>
        <taxon>Bacteroidaceae</taxon>
        <taxon>Bacteroides</taxon>
    </lineage>
</organism>
<accession>A0A642KW98</accession>
<gene>
    <name evidence="1" type="ORF">F2Z25_24260</name>
</gene>
<reference evidence="1 2" key="1">
    <citation type="journal article" date="2019" name="Nat. Med.">
        <title>A library of human gut bacterial isolates paired with longitudinal multiomics data enables mechanistic microbiome research.</title>
        <authorList>
            <person name="Poyet M."/>
            <person name="Groussin M."/>
            <person name="Gibbons S.M."/>
            <person name="Avila-Pacheco J."/>
            <person name="Jiang X."/>
            <person name="Kearney S.M."/>
            <person name="Perrotta A.R."/>
            <person name="Berdy B."/>
            <person name="Zhao S."/>
            <person name="Lieberman T.D."/>
            <person name="Swanson P.K."/>
            <person name="Smith M."/>
            <person name="Roesemann S."/>
            <person name="Alexander J.E."/>
            <person name="Rich S.A."/>
            <person name="Livny J."/>
            <person name="Vlamakis H."/>
            <person name="Clish C."/>
            <person name="Bullock K."/>
            <person name="Deik A."/>
            <person name="Scott J."/>
            <person name="Pierce K.A."/>
            <person name="Xavier R.J."/>
            <person name="Alm E.J."/>
        </authorList>
    </citation>
    <scope>NUCLEOTIDE SEQUENCE [LARGE SCALE GENOMIC DNA]</scope>
    <source>
        <strain evidence="1 2">BIOML-A1</strain>
    </source>
</reference>
<protein>
    <submittedName>
        <fullName evidence="1">Uncharacterized protein</fullName>
    </submittedName>
</protein>
<dbReference type="EMBL" id="VWAQ01000110">
    <property type="protein sequence ID" value="KAA5200180.1"/>
    <property type="molecule type" value="Genomic_DNA"/>
</dbReference>
<dbReference type="Proteomes" id="UP000429838">
    <property type="component" value="Unassembled WGS sequence"/>
</dbReference>
<dbReference type="AlphaFoldDB" id="A0A642KW98"/>
<evidence type="ECO:0000313" key="1">
    <source>
        <dbReference type="EMBL" id="KAA5200180.1"/>
    </source>
</evidence>
<comment type="caution">
    <text evidence="1">The sequence shown here is derived from an EMBL/GenBank/DDBJ whole genome shotgun (WGS) entry which is preliminary data.</text>
</comment>